<organism evidence="2 3">
    <name type="scientific">Physeter macrocephalus</name>
    <name type="common">Sperm whale</name>
    <name type="synonym">Physeter catodon</name>
    <dbReference type="NCBI Taxonomy" id="9755"/>
    <lineage>
        <taxon>Eukaryota</taxon>
        <taxon>Metazoa</taxon>
        <taxon>Chordata</taxon>
        <taxon>Craniata</taxon>
        <taxon>Vertebrata</taxon>
        <taxon>Euteleostomi</taxon>
        <taxon>Mammalia</taxon>
        <taxon>Eutheria</taxon>
        <taxon>Laurasiatheria</taxon>
        <taxon>Artiodactyla</taxon>
        <taxon>Whippomorpha</taxon>
        <taxon>Cetacea</taxon>
        <taxon>Odontoceti</taxon>
        <taxon>Physeteridae</taxon>
        <taxon>Physeter</taxon>
    </lineage>
</organism>
<evidence type="ECO:0000313" key="8">
    <source>
        <dbReference type="RefSeq" id="XP_054943054.1"/>
    </source>
</evidence>
<sequence length="305" mass="35962">MFMSGFTVLNNHLLSHFAFILKNINCCFTYINQQDLIYGKKYSVEMLCCNVGKCNLFHGFYQSEIKFNSEKKKKSHWEEHWSTDLLLETPIFPKIMTRRRFEQIMTFLHFNDNSEIPLPADRISKVKPLLDYFLPKFQLIYIPKQELSLDEAMIRWRGQLRFKTCNPGELTKYGILVRMVSKSETVCICSLEIYMGKGKKLQETILLVLQPYLGSWHHIYQDSYYNSVFTSEIRENHGLLNQLKEKSKNLQRGEMTFLWKGEVILLIWKDKRLVRMVTTIQDTSIASTGKECRRTGHQITKPTCI</sequence>
<dbReference type="PANTHER" id="PTHR46599">
    <property type="entry name" value="PIGGYBAC TRANSPOSABLE ELEMENT-DERIVED PROTEIN 4"/>
    <property type="match status" value="1"/>
</dbReference>
<dbReference type="KEGG" id="pcad:114486862"/>
<evidence type="ECO:0000313" key="5">
    <source>
        <dbReference type="RefSeq" id="XP_028349576.1"/>
    </source>
</evidence>
<protein>
    <submittedName>
        <fullName evidence="3 4">PiggyBac transposable element-derived protein 4</fullName>
    </submittedName>
</protein>
<evidence type="ECO:0000313" key="6">
    <source>
        <dbReference type="RefSeq" id="XP_028349577.1"/>
    </source>
</evidence>
<dbReference type="RefSeq" id="XP_054943057.1">
    <property type="nucleotide sequence ID" value="XM_055087082.1"/>
</dbReference>
<dbReference type="PANTHER" id="PTHR46599:SF3">
    <property type="entry name" value="PIGGYBAC TRANSPOSABLE ELEMENT-DERIVED PROTEIN 4"/>
    <property type="match status" value="1"/>
</dbReference>
<dbReference type="RefSeq" id="XP_054943053.1">
    <property type="nucleotide sequence ID" value="XM_055087078.1"/>
</dbReference>
<dbReference type="Pfam" id="PF13843">
    <property type="entry name" value="DDE_Tnp_1_7"/>
    <property type="match status" value="1"/>
</dbReference>
<dbReference type="InterPro" id="IPR029526">
    <property type="entry name" value="PGBD"/>
</dbReference>
<dbReference type="RefSeq" id="XP_054943056.1">
    <property type="nucleotide sequence ID" value="XM_055087081.1"/>
</dbReference>
<proteinExistence type="predicted"/>
<dbReference type="RefSeq" id="XP_028349574.1">
    <property type="nucleotide sequence ID" value="XM_028493773.2"/>
</dbReference>
<name>A0A455BLF7_PHYMC</name>
<dbReference type="RefSeq" id="XP_028349576.1">
    <property type="nucleotide sequence ID" value="XM_028493775.2"/>
</dbReference>
<dbReference type="RefSeq" id="XP_028349577.1">
    <property type="nucleotide sequence ID" value="XM_028493776.2"/>
</dbReference>
<dbReference type="RefSeq" id="XP_054943055.1">
    <property type="nucleotide sequence ID" value="XM_055087080.1"/>
</dbReference>
<evidence type="ECO:0000313" key="12">
    <source>
        <dbReference type="RefSeq" id="XP_054943058.1"/>
    </source>
</evidence>
<evidence type="ECO:0000313" key="7">
    <source>
        <dbReference type="RefSeq" id="XP_054943053.1"/>
    </source>
</evidence>
<evidence type="ECO:0000313" key="10">
    <source>
        <dbReference type="RefSeq" id="XP_054943056.1"/>
    </source>
</evidence>
<keyword evidence="2" id="KW-1185">Reference proteome</keyword>
<dbReference type="RefSeq" id="XP_054943058.1">
    <property type="nucleotide sequence ID" value="XM_055087083.1"/>
</dbReference>
<evidence type="ECO:0000313" key="11">
    <source>
        <dbReference type="RefSeq" id="XP_054943057.1"/>
    </source>
</evidence>
<evidence type="ECO:0000313" key="2">
    <source>
        <dbReference type="Proteomes" id="UP000248484"/>
    </source>
</evidence>
<dbReference type="AlphaFoldDB" id="A0A455BLF7"/>
<dbReference type="GeneID" id="114486862"/>
<feature type="domain" description="PiggyBac transposable element-derived protein" evidence="1">
    <location>
        <begin position="74"/>
        <end position="302"/>
    </location>
</feature>
<dbReference type="Proteomes" id="UP000248484">
    <property type="component" value="Chromosome 9"/>
</dbReference>
<accession>A0A455BLF7</accession>
<evidence type="ECO:0000313" key="4">
    <source>
        <dbReference type="RefSeq" id="XP_028349575.1"/>
    </source>
</evidence>
<reference evidence="3 4" key="1">
    <citation type="submission" date="2025-04" db="UniProtKB">
        <authorList>
            <consortium name="RefSeq"/>
        </authorList>
    </citation>
    <scope>IDENTIFICATION</scope>
    <source>
        <tissue evidence="3 4">Muscle</tissue>
    </source>
</reference>
<evidence type="ECO:0000313" key="3">
    <source>
        <dbReference type="RefSeq" id="XP_028349574.1"/>
    </source>
</evidence>
<evidence type="ECO:0000259" key="1">
    <source>
        <dbReference type="Pfam" id="PF13843"/>
    </source>
</evidence>
<dbReference type="RefSeq" id="XP_054943054.1">
    <property type="nucleotide sequence ID" value="XM_055087079.1"/>
</dbReference>
<dbReference type="RefSeq" id="XP_028349575.1">
    <property type="nucleotide sequence ID" value="XM_028493774.2"/>
</dbReference>
<dbReference type="OrthoDB" id="5985989at2759"/>
<gene>
    <name evidence="3 4 5 6 7 8 9 10 11 12" type="primary">PGBD4</name>
</gene>
<evidence type="ECO:0000313" key="9">
    <source>
        <dbReference type="RefSeq" id="XP_054943055.1"/>
    </source>
</evidence>